<name>A0ABU7AM14_9TELE</name>
<feature type="transmembrane region" description="Helical" evidence="1">
    <location>
        <begin position="48"/>
        <end position="68"/>
    </location>
</feature>
<evidence type="ECO:0000313" key="3">
    <source>
        <dbReference type="Proteomes" id="UP001345963"/>
    </source>
</evidence>
<keyword evidence="1" id="KW-1133">Transmembrane helix</keyword>
<keyword evidence="1" id="KW-0472">Membrane</keyword>
<dbReference type="Proteomes" id="UP001345963">
    <property type="component" value="Unassembled WGS sequence"/>
</dbReference>
<proteinExistence type="predicted"/>
<keyword evidence="1" id="KW-0812">Transmembrane</keyword>
<accession>A0ABU7AM14</accession>
<keyword evidence="3" id="KW-1185">Reference proteome</keyword>
<protein>
    <submittedName>
        <fullName evidence="2">Uncharacterized protein</fullName>
    </submittedName>
</protein>
<sequence length="105" mass="12317">MKYFVVYNILKRDGLVTGIKIPIHQRSKELWVQNSKKFPSHRFLILKYYVFLFVNVSVALVAFIFLFFDGELTGKGWREVEDIQQRSMGRVRVGFLEPVTACVQD</sequence>
<reference evidence="2 3" key="1">
    <citation type="submission" date="2021-07" db="EMBL/GenBank/DDBJ databases">
        <authorList>
            <person name="Palmer J.M."/>
        </authorList>
    </citation>
    <scope>NUCLEOTIDE SEQUENCE [LARGE SCALE GENOMIC DNA]</scope>
    <source>
        <strain evidence="2 3">AT_MEX2019</strain>
        <tissue evidence="2">Muscle</tissue>
    </source>
</reference>
<evidence type="ECO:0000313" key="2">
    <source>
        <dbReference type="EMBL" id="MED6239276.1"/>
    </source>
</evidence>
<evidence type="ECO:0000256" key="1">
    <source>
        <dbReference type="SAM" id="Phobius"/>
    </source>
</evidence>
<comment type="caution">
    <text evidence="2">The sequence shown here is derived from an EMBL/GenBank/DDBJ whole genome shotgun (WGS) entry which is preliminary data.</text>
</comment>
<dbReference type="EMBL" id="JAHUTI010021138">
    <property type="protein sequence ID" value="MED6239276.1"/>
    <property type="molecule type" value="Genomic_DNA"/>
</dbReference>
<gene>
    <name evidence="2" type="ORF">ATANTOWER_004317</name>
</gene>
<organism evidence="2 3">
    <name type="scientific">Ataeniobius toweri</name>
    <dbReference type="NCBI Taxonomy" id="208326"/>
    <lineage>
        <taxon>Eukaryota</taxon>
        <taxon>Metazoa</taxon>
        <taxon>Chordata</taxon>
        <taxon>Craniata</taxon>
        <taxon>Vertebrata</taxon>
        <taxon>Euteleostomi</taxon>
        <taxon>Actinopterygii</taxon>
        <taxon>Neopterygii</taxon>
        <taxon>Teleostei</taxon>
        <taxon>Neoteleostei</taxon>
        <taxon>Acanthomorphata</taxon>
        <taxon>Ovalentaria</taxon>
        <taxon>Atherinomorphae</taxon>
        <taxon>Cyprinodontiformes</taxon>
        <taxon>Goodeidae</taxon>
        <taxon>Ataeniobius</taxon>
    </lineage>
</organism>